<protein>
    <submittedName>
        <fullName evidence="1">Uncharacterized protein</fullName>
    </submittedName>
</protein>
<gene>
    <name evidence="1" type="ORF">TPAB3V08_LOCUS9704</name>
</gene>
<reference evidence="1" key="1">
    <citation type="submission" date="2021-03" db="EMBL/GenBank/DDBJ databases">
        <authorList>
            <person name="Tran Van P."/>
        </authorList>
    </citation>
    <scope>NUCLEOTIDE SEQUENCE</scope>
</reference>
<dbReference type="InterPro" id="IPR027417">
    <property type="entry name" value="P-loop_NTPase"/>
</dbReference>
<proteinExistence type="predicted"/>
<keyword evidence="2" id="KW-1185">Reference proteome</keyword>
<sequence length="71" mass="8220">MLTGVDALSVRVKQKKDCHVYKTPLIILTNNRIGFMYELAFVDRAFSEQNQVSFVQILVNSRTPNLKYKEV</sequence>
<name>A0ABN7P6S4_TIMPD</name>
<evidence type="ECO:0000313" key="2">
    <source>
        <dbReference type="Proteomes" id="UP001153148"/>
    </source>
</evidence>
<evidence type="ECO:0000313" key="1">
    <source>
        <dbReference type="EMBL" id="CAG2062754.1"/>
    </source>
</evidence>
<dbReference type="EMBL" id="CAJPIN010022083">
    <property type="protein sequence ID" value="CAG2062754.1"/>
    <property type="molecule type" value="Genomic_DNA"/>
</dbReference>
<organism evidence="1 2">
    <name type="scientific">Timema podura</name>
    <name type="common">Walking stick</name>
    <dbReference type="NCBI Taxonomy" id="61482"/>
    <lineage>
        <taxon>Eukaryota</taxon>
        <taxon>Metazoa</taxon>
        <taxon>Ecdysozoa</taxon>
        <taxon>Arthropoda</taxon>
        <taxon>Hexapoda</taxon>
        <taxon>Insecta</taxon>
        <taxon>Pterygota</taxon>
        <taxon>Neoptera</taxon>
        <taxon>Polyneoptera</taxon>
        <taxon>Phasmatodea</taxon>
        <taxon>Timematodea</taxon>
        <taxon>Timematoidea</taxon>
        <taxon>Timematidae</taxon>
        <taxon>Timema</taxon>
    </lineage>
</organism>
<accession>A0ABN7P6S4</accession>
<dbReference type="Gene3D" id="3.40.50.300">
    <property type="entry name" value="P-loop containing nucleotide triphosphate hydrolases"/>
    <property type="match status" value="1"/>
</dbReference>
<dbReference type="Proteomes" id="UP001153148">
    <property type="component" value="Unassembled WGS sequence"/>
</dbReference>
<comment type="caution">
    <text evidence="1">The sequence shown here is derived from an EMBL/GenBank/DDBJ whole genome shotgun (WGS) entry which is preliminary data.</text>
</comment>